<evidence type="ECO:0000313" key="8">
    <source>
        <dbReference type="Proteomes" id="UP000077315"/>
    </source>
</evidence>
<dbReference type="GeneID" id="28996550"/>
<evidence type="ECO:0000256" key="3">
    <source>
        <dbReference type="ARBA" id="ARBA00022692"/>
    </source>
</evidence>
<dbReference type="VEuPathDB" id="FungiDB:PHYBLDRAFT_167464"/>
<dbReference type="InParanoid" id="A0A162XIP9"/>
<feature type="transmembrane region" description="Helical" evidence="6">
    <location>
        <begin position="379"/>
        <end position="400"/>
    </location>
</feature>
<feature type="transmembrane region" description="Helical" evidence="6">
    <location>
        <begin position="234"/>
        <end position="253"/>
    </location>
</feature>
<evidence type="ECO:0008006" key="9">
    <source>
        <dbReference type="Google" id="ProtNLM"/>
    </source>
</evidence>
<evidence type="ECO:0000256" key="5">
    <source>
        <dbReference type="ARBA" id="ARBA00023136"/>
    </source>
</evidence>
<dbReference type="STRING" id="763407.A0A162XIP9"/>
<evidence type="ECO:0000313" key="7">
    <source>
        <dbReference type="EMBL" id="OAD75145.1"/>
    </source>
</evidence>
<feature type="transmembrane region" description="Helical" evidence="6">
    <location>
        <begin position="406"/>
        <end position="429"/>
    </location>
</feature>
<dbReference type="PIRSF" id="PIRSF006060">
    <property type="entry name" value="AA_transporter"/>
    <property type="match status" value="1"/>
</dbReference>
<dbReference type="PANTHER" id="PTHR45649">
    <property type="entry name" value="AMINO-ACID PERMEASE BAT1"/>
    <property type="match status" value="1"/>
</dbReference>
<dbReference type="Proteomes" id="UP000077315">
    <property type="component" value="Unassembled WGS sequence"/>
</dbReference>
<keyword evidence="8" id="KW-1185">Reference proteome</keyword>
<proteinExistence type="predicted"/>
<gene>
    <name evidence="7" type="ORF">PHYBLDRAFT_167464</name>
</gene>
<reference evidence="8" key="1">
    <citation type="submission" date="2015-06" db="EMBL/GenBank/DDBJ databases">
        <title>Expansion of signal transduction pathways in fungi by whole-genome duplication.</title>
        <authorList>
            <consortium name="DOE Joint Genome Institute"/>
            <person name="Corrochano L.M."/>
            <person name="Kuo A."/>
            <person name="Marcet-Houben M."/>
            <person name="Polaino S."/>
            <person name="Salamov A."/>
            <person name="Villalobos J.M."/>
            <person name="Alvarez M.I."/>
            <person name="Avalos J."/>
            <person name="Benito E.P."/>
            <person name="Benoit I."/>
            <person name="Burger G."/>
            <person name="Camino L.P."/>
            <person name="Canovas D."/>
            <person name="Cerda-Olmedo E."/>
            <person name="Cheng J.-F."/>
            <person name="Dominguez A."/>
            <person name="Elias M."/>
            <person name="Eslava A.P."/>
            <person name="Glaser F."/>
            <person name="Grimwood J."/>
            <person name="Gutierrez G."/>
            <person name="Heitman J."/>
            <person name="Henrissat B."/>
            <person name="Iturriaga E.A."/>
            <person name="Lang B.F."/>
            <person name="Lavin J.L."/>
            <person name="Lee S."/>
            <person name="Li W."/>
            <person name="Lindquist E."/>
            <person name="Lopez-Garcia S."/>
            <person name="Luque E.M."/>
            <person name="Marcos A.T."/>
            <person name="Martin J."/>
            <person name="McCluskey K."/>
            <person name="Medina H.R."/>
            <person name="Miralles-Duran A."/>
            <person name="Miyazaki A."/>
            <person name="Munoz-Torres E."/>
            <person name="Oguiza J.A."/>
            <person name="Ohm R."/>
            <person name="Olmedo M."/>
            <person name="Orejas M."/>
            <person name="Ortiz-Castellanos L."/>
            <person name="Pisabarro A.G."/>
            <person name="Rodriguez-Romero J."/>
            <person name="Ruiz-Herrera J."/>
            <person name="Ruiz-Vazquez R."/>
            <person name="Sanz C."/>
            <person name="Schackwitz W."/>
            <person name="Schmutz J."/>
            <person name="Shahriari M."/>
            <person name="Shelest E."/>
            <person name="Silva-Franco F."/>
            <person name="Soanes D."/>
            <person name="Syed K."/>
            <person name="Tagua V.G."/>
            <person name="Talbot N.J."/>
            <person name="Thon M."/>
            <person name="De vries R.P."/>
            <person name="Wiebenga A."/>
            <person name="Yadav J.S."/>
            <person name="Braun E.L."/>
            <person name="Baker S."/>
            <person name="Garre V."/>
            <person name="Horwitz B."/>
            <person name="Torres-Martinez S."/>
            <person name="Idnurm A."/>
            <person name="Herrera-Estrella A."/>
            <person name="Gabaldon T."/>
            <person name="Grigoriev I.V."/>
        </authorList>
    </citation>
    <scope>NUCLEOTIDE SEQUENCE [LARGE SCALE GENOMIC DNA]</scope>
    <source>
        <strain evidence="8">NRRL 1555(-)</strain>
    </source>
</reference>
<dbReference type="RefSeq" id="XP_018293185.1">
    <property type="nucleotide sequence ID" value="XM_018435644.1"/>
</dbReference>
<evidence type="ECO:0000256" key="6">
    <source>
        <dbReference type="SAM" id="Phobius"/>
    </source>
</evidence>
<dbReference type="GO" id="GO:0016020">
    <property type="term" value="C:membrane"/>
    <property type="evidence" value="ECO:0007669"/>
    <property type="project" value="UniProtKB-SubCell"/>
</dbReference>
<keyword evidence="4 6" id="KW-1133">Transmembrane helix</keyword>
<sequence>MGSADEKPDINLEEAPAHVMDADELLLQSLGYKQDLNRSISAFSNFAIAFSCCSVLSGLTPMWGDAMIDAGSLGVIWGWVITGIFTMIVAMSLAEICSAYPTTGGLYFWVSRLSTSEWVPLACWLTGWCNWVGLAFGITSVDLGLAQFIAGVINIWSPETDTSVYMQYGIFVGILICHGIINSIAVNLNGIMNQAAFWLNMLGIIFIVVVGLAITRPLATGDFVFTQFYNGSGFSSNGFAFLLVILQSQYTLSGYDSAAHMSEETKNSQTGSPFGILVAVAANAVSGLVFLIAISFMVTDFMGQIVSDDAIQPQMIQVFYSGVGPAWTMVFLVFVMLSIFFCGSALTLGSSRMVYAFARDGAMPFSKQLHSINPKTKSPVFAVWFNVTVAGIVGLLYIINSTAYEAIVSVNTIGSQMSYLIPILLRITVSRNKFTPGPWNLGRYSVAVGYIAAAWLIFTCCLFICPTEAPVTPDNMNYAIVPFAAIMLFSSGYYFIWGRKWFTGPVRMIDGEAVILEEGDEIPEKSSH</sequence>
<keyword evidence="3 6" id="KW-0812">Transmembrane</keyword>
<dbReference type="AlphaFoldDB" id="A0A162XIP9"/>
<evidence type="ECO:0000256" key="2">
    <source>
        <dbReference type="ARBA" id="ARBA00022448"/>
    </source>
</evidence>
<protein>
    <recommendedName>
        <fullName evidence="9">Amino acid permease</fullName>
    </recommendedName>
</protein>
<dbReference type="GO" id="GO:0022857">
    <property type="term" value="F:transmembrane transporter activity"/>
    <property type="evidence" value="ECO:0007669"/>
    <property type="project" value="InterPro"/>
</dbReference>
<feature type="transmembrane region" description="Helical" evidence="6">
    <location>
        <begin position="477"/>
        <end position="497"/>
    </location>
</feature>
<evidence type="ECO:0000256" key="1">
    <source>
        <dbReference type="ARBA" id="ARBA00004141"/>
    </source>
</evidence>
<feature type="transmembrane region" description="Helical" evidence="6">
    <location>
        <begin position="329"/>
        <end position="358"/>
    </location>
</feature>
<organism evidence="7 8">
    <name type="scientific">Phycomyces blakesleeanus (strain ATCC 8743b / DSM 1359 / FGSC 10004 / NBRC 33097 / NRRL 1555)</name>
    <dbReference type="NCBI Taxonomy" id="763407"/>
    <lineage>
        <taxon>Eukaryota</taxon>
        <taxon>Fungi</taxon>
        <taxon>Fungi incertae sedis</taxon>
        <taxon>Mucoromycota</taxon>
        <taxon>Mucoromycotina</taxon>
        <taxon>Mucoromycetes</taxon>
        <taxon>Mucorales</taxon>
        <taxon>Phycomycetaceae</taxon>
        <taxon>Phycomyces</taxon>
    </lineage>
</organism>
<feature type="transmembrane region" description="Helical" evidence="6">
    <location>
        <begin position="195"/>
        <end position="214"/>
    </location>
</feature>
<feature type="transmembrane region" description="Helical" evidence="6">
    <location>
        <begin position="274"/>
        <end position="298"/>
    </location>
</feature>
<name>A0A162XIP9_PHYB8</name>
<keyword evidence="2" id="KW-0813">Transport</keyword>
<feature type="transmembrane region" description="Helical" evidence="6">
    <location>
        <begin position="76"/>
        <end position="97"/>
    </location>
</feature>
<dbReference type="Pfam" id="PF13520">
    <property type="entry name" value="AA_permease_2"/>
    <property type="match status" value="1"/>
</dbReference>
<feature type="transmembrane region" description="Helical" evidence="6">
    <location>
        <begin position="42"/>
        <end position="64"/>
    </location>
</feature>
<dbReference type="PANTHER" id="PTHR45649:SF26">
    <property type="entry name" value="OS04G0435100 PROTEIN"/>
    <property type="match status" value="1"/>
</dbReference>
<feature type="transmembrane region" description="Helical" evidence="6">
    <location>
        <begin position="165"/>
        <end position="188"/>
    </location>
</feature>
<dbReference type="InterPro" id="IPR002293">
    <property type="entry name" value="AA/rel_permease1"/>
</dbReference>
<evidence type="ECO:0000256" key="4">
    <source>
        <dbReference type="ARBA" id="ARBA00022989"/>
    </source>
</evidence>
<dbReference type="OrthoDB" id="10054429at2759"/>
<comment type="subcellular location">
    <subcellularLocation>
        <location evidence="1">Membrane</location>
        <topology evidence="1">Multi-pass membrane protein</topology>
    </subcellularLocation>
</comment>
<feature type="transmembrane region" description="Helical" evidence="6">
    <location>
        <begin position="441"/>
        <end position="465"/>
    </location>
</feature>
<keyword evidence="5 6" id="KW-0472">Membrane</keyword>
<dbReference type="Gene3D" id="1.20.1740.10">
    <property type="entry name" value="Amino acid/polyamine transporter I"/>
    <property type="match status" value="1"/>
</dbReference>
<dbReference type="FunCoup" id="A0A162XIP9">
    <property type="interactions" value="20"/>
</dbReference>
<dbReference type="EMBL" id="KV440978">
    <property type="protein sequence ID" value="OAD75145.1"/>
    <property type="molecule type" value="Genomic_DNA"/>
</dbReference>
<accession>A0A162XIP9</accession>